<dbReference type="Proteomes" id="UP001433268">
    <property type="component" value="Unassembled WGS sequence"/>
</dbReference>
<dbReference type="RefSeq" id="XP_066668435.1">
    <property type="nucleotide sequence ID" value="XM_066813093.1"/>
</dbReference>
<proteinExistence type="predicted"/>
<evidence type="ECO:0000313" key="1">
    <source>
        <dbReference type="EMBL" id="KAK8080960.1"/>
    </source>
</evidence>
<comment type="caution">
    <text evidence="1">The sequence shown here is derived from an EMBL/GenBank/DDBJ whole genome shotgun (WGS) entry which is preliminary data.</text>
</comment>
<keyword evidence="2" id="KW-1185">Reference proteome</keyword>
<evidence type="ECO:0000313" key="2">
    <source>
        <dbReference type="Proteomes" id="UP001433268"/>
    </source>
</evidence>
<name>A0ABR1WES1_9PEZI</name>
<gene>
    <name evidence="1" type="ORF">PG997_008778</name>
</gene>
<dbReference type="EMBL" id="JAQQWN010000006">
    <property type="protein sequence ID" value="KAK8080960.1"/>
    <property type="molecule type" value="Genomic_DNA"/>
</dbReference>
<reference evidence="1 2" key="1">
    <citation type="submission" date="2023-01" db="EMBL/GenBank/DDBJ databases">
        <title>Analysis of 21 Apiospora genomes using comparative genomics revels a genus with tremendous synthesis potential of carbohydrate active enzymes and secondary metabolites.</title>
        <authorList>
            <person name="Sorensen T."/>
        </authorList>
    </citation>
    <scope>NUCLEOTIDE SEQUENCE [LARGE SCALE GENOMIC DNA]</scope>
    <source>
        <strain evidence="1 2">CBS 114990</strain>
    </source>
</reference>
<protein>
    <submittedName>
        <fullName evidence="1">Uncharacterized protein</fullName>
    </submittedName>
</protein>
<accession>A0ABR1WES1</accession>
<dbReference type="GeneID" id="92046153"/>
<organism evidence="1 2">
    <name type="scientific">Apiospora hydei</name>
    <dbReference type="NCBI Taxonomy" id="1337664"/>
    <lineage>
        <taxon>Eukaryota</taxon>
        <taxon>Fungi</taxon>
        <taxon>Dikarya</taxon>
        <taxon>Ascomycota</taxon>
        <taxon>Pezizomycotina</taxon>
        <taxon>Sordariomycetes</taxon>
        <taxon>Xylariomycetidae</taxon>
        <taxon>Amphisphaeriales</taxon>
        <taxon>Apiosporaceae</taxon>
        <taxon>Apiospora</taxon>
    </lineage>
</organism>
<sequence>MSGSRELRKLTLLVGAADASWFDAGKIGVFPLNLGGLLLDGVAESTTVAVGLQQALESLGNTMSCVWRIDATDDQIADGALLQQASTGSPSLVGYIFALLDDMDGIPNHRNISLVFYCFYQVVVGISSNLVHNLRHGTHLDSAGVTEHKLVILSRRSCGFLGKNERPFSSSSREERAVVRVVFSGRAGAERD</sequence>